<reference evidence="2" key="3">
    <citation type="submission" date="2015-06" db="UniProtKB">
        <authorList>
            <consortium name="EnsemblMetazoa"/>
        </authorList>
    </citation>
    <scope>IDENTIFICATION</scope>
</reference>
<dbReference type="Proteomes" id="UP000014760">
    <property type="component" value="Unassembled WGS sequence"/>
</dbReference>
<dbReference type="OrthoDB" id="5970923at2759"/>
<dbReference type="EMBL" id="KB308450">
    <property type="protein sequence ID" value="ELT97862.1"/>
    <property type="molecule type" value="Genomic_DNA"/>
</dbReference>
<dbReference type="EnsemblMetazoa" id="CapteT224889">
    <property type="protein sequence ID" value="CapteP224889"/>
    <property type="gene ID" value="CapteG224889"/>
</dbReference>
<dbReference type="OMA" id="PETHMAG"/>
<gene>
    <name evidence="1" type="ORF">CAPTEDRAFT_224889</name>
</gene>
<sequence>MPHASKCSQYDTSIEIPFHPHRICSKHPFTTTIATRDRLFQLNAPNSQGLWLGSSKDEKWSLHIEKCILSTKTLPFETDFENDLICTIREFAVSGARLACAEPVGFVRSESTNTQYGIMGVELFFNLPKHPTPVIYAYHTVTVHANYHIMPDTTQTIQQVTCDADFMGQLTVFLSKGWKLVNICIDITAIADAYKMKASSKTVETIWIFEKEANKLYAEEPEYEGVIIEYLHKVKKGLDNKEVPCKDWRPVIAGMGVSGWELAGIIQTPLLIQSSFTTYTMKLLMVFQRRINPSMQRLIKESCSSVPSTPAGRKKERDIPAGVFGTVRRGSTGEGGSGHAYYHHTLKRYIYGDEPIGNGPVMNGVVPQMKARSEPDVIPPGFKQNCAWT</sequence>
<organism evidence="1">
    <name type="scientific">Capitella teleta</name>
    <name type="common">Polychaete worm</name>
    <dbReference type="NCBI Taxonomy" id="283909"/>
    <lineage>
        <taxon>Eukaryota</taxon>
        <taxon>Metazoa</taxon>
        <taxon>Spiralia</taxon>
        <taxon>Lophotrochozoa</taxon>
        <taxon>Annelida</taxon>
        <taxon>Polychaeta</taxon>
        <taxon>Sedentaria</taxon>
        <taxon>Scolecida</taxon>
        <taxon>Capitellidae</taxon>
        <taxon>Capitella</taxon>
    </lineage>
</organism>
<proteinExistence type="predicted"/>
<keyword evidence="3" id="KW-1185">Reference proteome</keyword>
<accession>R7TWB1</accession>
<dbReference type="HOGENOM" id="CLU_710274_0_0_1"/>
<protein>
    <submittedName>
        <fullName evidence="1 2">Uncharacterized protein</fullName>
    </submittedName>
</protein>
<dbReference type="EMBL" id="AMQN01010713">
    <property type="status" value="NOT_ANNOTATED_CDS"/>
    <property type="molecule type" value="Genomic_DNA"/>
</dbReference>
<reference evidence="1 3" key="2">
    <citation type="journal article" date="2013" name="Nature">
        <title>Insights into bilaterian evolution from three spiralian genomes.</title>
        <authorList>
            <person name="Simakov O."/>
            <person name="Marletaz F."/>
            <person name="Cho S.J."/>
            <person name="Edsinger-Gonzales E."/>
            <person name="Havlak P."/>
            <person name="Hellsten U."/>
            <person name="Kuo D.H."/>
            <person name="Larsson T."/>
            <person name="Lv J."/>
            <person name="Arendt D."/>
            <person name="Savage R."/>
            <person name="Osoegawa K."/>
            <person name="de Jong P."/>
            <person name="Grimwood J."/>
            <person name="Chapman J.A."/>
            <person name="Shapiro H."/>
            <person name="Aerts A."/>
            <person name="Otillar R.P."/>
            <person name="Terry A.Y."/>
            <person name="Boore J.L."/>
            <person name="Grigoriev I.V."/>
            <person name="Lindberg D.R."/>
            <person name="Seaver E.C."/>
            <person name="Weisblat D.A."/>
            <person name="Putnam N.H."/>
            <person name="Rokhsar D.S."/>
        </authorList>
    </citation>
    <scope>NUCLEOTIDE SEQUENCE</scope>
    <source>
        <strain evidence="1 3">I ESC-2004</strain>
    </source>
</reference>
<evidence type="ECO:0000313" key="3">
    <source>
        <dbReference type="Proteomes" id="UP000014760"/>
    </source>
</evidence>
<evidence type="ECO:0000313" key="2">
    <source>
        <dbReference type="EnsemblMetazoa" id="CapteP224889"/>
    </source>
</evidence>
<reference evidence="3" key="1">
    <citation type="submission" date="2012-12" db="EMBL/GenBank/DDBJ databases">
        <authorList>
            <person name="Hellsten U."/>
            <person name="Grimwood J."/>
            <person name="Chapman J.A."/>
            <person name="Shapiro H."/>
            <person name="Aerts A."/>
            <person name="Otillar R.P."/>
            <person name="Terry A.Y."/>
            <person name="Boore J.L."/>
            <person name="Simakov O."/>
            <person name="Marletaz F."/>
            <person name="Cho S.-J."/>
            <person name="Edsinger-Gonzales E."/>
            <person name="Havlak P."/>
            <person name="Kuo D.-H."/>
            <person name="Larsson T."/>
            <person name="Lv J."/>
            <person name="Arendt D."/>
            <person name="Savage R."/>
            <person name="Osoegawa K."/>
            <person name="de Jong P."/>
            <person name="Lindberg D.R."/>
            <person name="Seaver E.C."/>
            <person name="Weisblat D.A."/>
            <person name="Putnam N.H."/>
            <person name="Grigoriev I.V."/>
            <person name="Rokhsar D.S."/>
        </authorList>
    </citation>
    <scope>NUCLEOTIDE SEQUENCE</scope>
    <source>
        <strain evidence="3">I ESC-2004</strain>
    </source>
</reference>
<dbReference type="AlphaFoldDB" id="R7TWB1"/>
<evidence type="ECO:0000313" key="1">
    <source>
        <dbReference type="EMBL" id="ELT97862.1"/>
    </source>
</evidence>
<name>R7TWB1_CAPTE</name>